<reference evidence="1 2" key="1">
    <citation type="submission" date="2006-02" db="EMBL/GenBank/DDBJ databases">
        <authorList>
            <person name="Amann R."/>
            <person name="Ferriera S."/>
            <person name="Johnson J."/>
            <person name="Kravitz S."/>
            <person name="Halpern A."/>
            <person name="Remington K."/>
            <person name="Beeson K."/>
            <person name="Tran B."/>
            <person name="Rogers Y.-H."/>
            <person name="Friedman R."/>
            <person name="Venter J.C."/>
        </authorList>
    </citation>
    <scope>NUCLEOTIDE SEQUENCE [LARGE SCALE GENOMIC DNA]</scope>
    <source>
        <strain evidence="1 2">DSM 3645</strain>
    </source>
</reference>
<dbReference type="AlphaFoldDB" id="A3ZKZ0"/>
<dbReference type="HOGENOM" id="CLU_2932084_0_0_0"/>
<dbReference type="Proteomes" id="UP000004358">
    <property type="component" value="Unassembled WGS sequence"/>
</dbReference>
<gene>
    <name evidence="1" type="ORF">DSM3645_08497</name>
</gene>
<protein>
    <submittedName>
        <fullName evidence="1">Uncharacterized protein</fullName>
    </submittedName>
</protein>
<accession>A3ZKZ0</accession>
<evidence type="ECO:0000313" key="1">
    <source>
        <dbReference type="EMBL" id="EAQ82423.1"/>
    </source>
</evidence>
<name>A3ZKZ0_9BACT</name>
<comment type="caution">
    <text evidence="1">The sequence shown here is derived from an EMBL/GenBank/DDBJ whole genome shotgun (WGS) entry which is preliminary data.</text>
</comment>
<evidence type="ECO:0000313" key="2">
    <source>
        <dbReference type="Proteomes" id="UP000004358"/>
    </source>
</evidence>
<sequence>MQANLTIVADLPVARNRGCRGKIGDLIERTARLRRAQQILPKLRGARNHFATRPYLRFLD</sequence>
<dbReference type="EMBL" id="AANZ01000001">
    <property type="protein sequence ID" value="EAQ82423.1"/>
    <property type="molecule type" value="Genomic_DNA"/>
</dbReference>
<organism evidence="1 2">
    <name type="scientific">Blastopirellula marina DSM 3645</name>
    <dbReference type="NCBI Taxonomy" id="314230"/>
    <lineage>
        <taxon>Bacteria</taxon>
        <taxon>Pseudomonadati</taxon>
        <taxon>Planctomycetota</taxon>
        <taxon>Planctomycetia</taxon>
        <taxon>Pirellulales</taxon>
        <taxon>Pirellulaceae</taxon>
        <taxon>Blastopirellula</taxon>
    </lineage>
</organism>
<proteinExistence type="predicted"/>